<accession>A0A2P2PGI4</accession>
<keyword evidence="1" id="KW-1133">Transmembrane helix</keyword>
<sequence length="44" mass="5107">MLASFNYINRPAPFTLFSIFYPLEFLTSMYYIQSPAQIVGHFLG</sequence>
<evidence type="ECO:0000256" key="1">
    <source>
        <dbReference type="SAM" id="Phobius"/>
    </source>
</evidence>
<dbReference type="AlphaFoldDB" id="A0A2P2PGI4"/>
<evidence type="ECO:0000313" key="2">
    <source>
        <dbReference type="EMBL" id="MBX53868.1"/>
    </source>
</evidence>
<keyword evidence="1" id="KW-0472">Membrane</keyword>
<dbReference type="EMBL" id="GGEC01073384">
    <property type="protein sequence ID" value="MBX53868.1"/>
    <property type="molecule type" value="Transcribed_RNA"/>
</dbReference>
<proteinExistence type="predicted"/>
<keyword evidence="1" id="KW-0812">Transmembrane</keyword>
<feature type="transmembrane region" description="Helical" evidence="1">
    <location>
        <begin position="12"/>
        <end position="32"/>
    </location>
</feature>
<reference evidence="2" key="1">
    <citation type="submission" date="2018-02" db="EMBL/GenBank/DDBJ databases">
        <title>Rhizophora mucronata_Transcriptome.</title>
        <authorList>
            <person name="Meera S.P."/>
            <person name="Sreeshan A."/>
            <person name="Augustine A."/>
        </authorList>
    </citation>
    <scope>NUCLEOTIDE SEQUENCE</scope>
    <source>
        <tissue evidence="2">Leaf</tissue>
    </source>
</reference>
<name>A0A2P2PGI4_RHIMU</name>
<organism evidence="2">
    <name type="scientific">Rhizophora mucronata</name>
    <name type="common">Asiatic mangrove</name>
    <dbReference type="NCBI Taxonomy" id="61149"/>
    <lineage>
        <taxon>Eukaryota</taxon>
        <taxon>Viridiplantae</taxon>
        <taxon>Streptophyta</taxon>
        <taxon>Embryophyta</taxon>
        <taxon>Tracheophyta</taxon>
        <taxon>Spermatophyta</taxon>
        <taxon>Magnoliopsida</taxon>
        <taxon>eudicotyledons</taxon>
        <taxon>Gunneridae</taxon>
        <taxon>Pentapetalae</taxon>
        <taxon>rosids</taxon>
        <taxon>fabids</taxon>
        <taxon>Malpighiales</taxon>
        <taxon>Rhizophoraceae</taxon>
        <taxon>Rhizophora</taxon>
    </lineage>
</organism>
<protein>
    <submittedName>
        <fullName evidence="2">Uncharacterized protein</fullName>
    </submittedName>
</protein>